<reference evidence="1" key="1">
    <citation type="submission" date="2018-02" db="EMBL/GenBank/DDBJ databases">
        <authorList>
            <person name="Cohen D.B."/>
            <person name="Kent A.D."/>
        </authorList>
    </citation>
    <scope>NUCLEOTIDE SEQUENCE</scope>
</reference>
<dbReference type="PANTHER" id="PTHR31513:SF2">
    <property type="entry name" value="MRAZ"/>
    <property type="match status" value="1"/>
</dbReference>
<accession>A0A2N9GP22</accession>
<name>A0A2N9GP22_FAGSY</name>
<dbReference type="PANTHER" id="PTHR31513">
    <property type="entry name" value="EPHRIN TYPE-B RECEPTOR"/>
    <property type="match status" value="1"/>
</dbReference>
<dbReference type="AlphaFoldDB" id="A0A2N9GP22"/>
<dbReference type="EMBL" id="OIVN01002146">
    <property type="protein sequence ID" value="SPD00994.1"/>
    <property type="molecule type" value="Genomic_DNA"/>
</dbReference>
<proteinExistence type="predicted"/>
<evidence type="ECO:0000313" key="1">
    <source>
        <dbReference type="EMBL" id="SPD00994.1"/>
    </source>
</evidence>
<protein>
    <submittedName>
        <fullName evidence="1">Uncharacterized protein</fullName>
    </submittedName>
</protein>
<sequence length="217" mass="21345">MTASELGCSGGIGKGNYSDGAGSGAGHGGRGGSGVFNGWVSIGGNKYGDADLPCELGSGTEGPNQLYGLVVGGGMIVMGSIQWPLVRLDIYGSLRADGESFSRTTGNGNGSLIGGLGGGSGGTVLLFLQELRLSENSSLSVVGGKGGLLGGGGGGGGRVHFHWSKIDVGDEYTPVASINGSINSCGGAGDTGGLYGEEGTITGKKCPKGLYACRDMQ</sequence>
<organism evidence="1">
    <name type="scientific">Fagus sylvatica</name>
    <name type="common">Beechnut</name>
    <dbReference type="NCBI Taxonomy" id="28930"/>
    <lineage>
        <taxon>Eukaryota</taxon>
        <taxon>Viridiplantae</taxon>
        <taxon>Streptophyta</taxon>
        <taxon>Embryophyta</taxon>
        <taxon>Tracheophyta</taxon>
        <taxon>Spermatophyta</taxon>
        <taxon>Magnoliopsida</taxon>
        <taxon>eudicotyledons</taxon>
        <taxon>Gunneridae</taxon>
        <taxon>Pentapetalae</taxon>
        <taxon>rosids</taxon>
        <taxon>fabids</taxon>
        <taxon>Fagales</taxon>
        <taxon>Fagaceae</taxon>
        <taxon>Fagus</taxon>
    </lineage>
</organism>
<gene>
    <name evidence="1" type="ORF">FSB_LOCUS28876</name>
</gene>